<evidence type="ECO:0000256" key="8">
    <source>
        <dbReference type="ARBA" id="ARBA00022989"/>
    </source>
</evidence>
<evidence type="ECO:0000256" key="7">
    <source>
        <dbReference type="ARBA" id="ARBA00022927"/>
    </source>
</evidence>
<keyword evidence="6" id="KW-0931">ER-Golgi transport</keyword>
<dbReference type="OrthoDB" id="7694678at2759"/>
<dbReference type="GO" id="GO:0005789">
    <property type="term" value="C:endoplasmic reticulum membrane"/>
    <property type="evidence" value="ECO:0007669"/>
    <property type="project" value="UniProtKB-SubCell"/>
</dbReference>
<evidence type="ECO:0000256" key="5">
    <source>
        <dbReference type="ARBA" id="ARBA00022824"/>
    </source>
</evidence>
<comment type="similarity">
    <text evidence="2">Belongs to the ERD2 family.</text>
</comment>
<feature type="compositionally biased region" description="Acidic residues" evidence="11">
    <location>
        <begin position="403"/>
        <end position="418"/>
    </location>
</feature>
<evidence type="ECO:0000256" key="4">
    <source>
        <dbReference type="ARBA" id="ARBA00022692"/>
    </source>
</evidence>
<feature type="transmembrane region" description="Helical" evidence="12">
    <location>
        <begin position="290"/>
        <end position="308"/>
    </location>
</feature>
<dbReference type="Proteomes" id="UP000298138">
    <property type="component" value="Unassembled WGS sequence"/>
</dbReference>
<feature type="transmembrane region" description="Helical" evidence="12">
    <location>
        <begin position="189"/>
        <end position="210"/>
    </location>
</feature>
<dbReference type="GO" id="GO:0046923">
    <property type="term" value="F:ER retention sequence binding"/>
    <property type="evidence" value="ECO:0007669"/>
    <property type="project" value="InterPro"/>
</dbReference>
<dbReference type="InterPro" id="IPR000133">
    <property type="entry name" value="ER_ret_rcpt"/>
</dbReference>
<dbReference type="STRING" id="341454.A0A4V3SIX8"/>
<evidence type="ECO:0000313" key="13">
    <source>
        <dbReference type="EMBL" id="TGZ81815.1"/>
    </source>
</evidence>
<feature type="compositionally biased region" description="Polar residues" evidence="11">
    <location>
        <begin position="434"/>
        <end position="446"/>
    </location>
</feature>
<dbReference type="GO" id="GO:0006621">
    <property type="term" value="P:protein retention in ER lumen"/>
    <property type="evidence" value="ECO:0007669"/>
    <property type="project" value="InterPro"/>
</dbReference>
<evidence type="ECO:0000256" key="2">
    <source>
        <dbReference type="ARBA" id="ARBA00010120"/>
    </source>
</evidence>
<gene>
    <name evidence="13" type="ORF">EX30DRAFT_348225</name>
</gene>
<keyword evidence="10" id="KW-0675">Receptor</keyword>
<sequence length="455" mass="50499">MGAVAAISEIVSIGSSSSGISRGALSSLKESFNGMWSAGNTWFGNMEQEKAVSENRSIARLDTAPCNVSHVLGGRRRMHHFGGPSCIITLLLCCQAATRQLHVPTFNSISTPPSTMVRELVARSATIAGFNVFRLLADFSHLASKLILIFTIHQKRSAEGISLLTQTLYCFVFLTRYLDLFTTSPGRSYYVFVFKIFYIASSFYILYLMLRRFPRTREGEREWRIAGWSTIGAVILAPIMEAISPFKQSLGHFTALGMFERFSLILESVAVLPQLTLLAHTSIPTAITSYYLIALGSYRALYIPNWIYRAADKNDQWTDPISITFGVIQTLLYIEFAWIYWRRQKVRLRTGGGVLDNEEFARGLVLGRLIGVEKKGGTRTGGGWRGQGLSVSADVDEFEVAGDDEDEIERELSGDESDHDVNDAERGLVRKTDISNSAPLSESADVNQAPDLEDV</sequence>
<keyword evidence="14" id="KW-1185">Reference proteome</keyword>
<dbReference type="GO" id="GO:0015031">
    <property type="term" value="P:protein transport"/>
    <property type="evidence" value="ECO:0007669"/>
    <property type="project" value="UniProtKB-KW"/>
</dbReference>
<feature type="transmembrane region" description="Helical" evidence="12">
    <location>
        <begin position="264"/>
        <end position="283"/>
    </location>
</feature>
<keyword evidence="3" id="KW-0813">Transport</keyword>
<evidence type="ECO:0000256" key="12">
    <source>
        <dbReference type="SAM" id="Phobius"/>
    </source>
</evidence>
<evidence type="ECO:0000256" key="6">
    <source>
        <dbReference type="ARBA" id="ARBA00022892"/>
    </source>
</evidence>
<evidence type="ECO:0000256" key="10">
    <source>
        <dbReference type="ARBA" id="ARBA00023170"/>
    </source>
</evidence>
<feature type="compositionally biased region" description="Basic and acidic residues" evidence="11">
    <location>
        <begin position="419"/>
        <end position="433"/>
    </location>
</feature>
<dbReference type="PANTHER" id="PTHR10585">
    <property type="entry name" value="ER LUMEN PROTEIN RETAINING RECEPTOR"/>
    <property type="match status" value="1"/>
</dbReference>
<keyword evidence="9 12" id="KW-0472">Membrane</keyword>
<name>A0A4V3SIX8_9PEZI</name>
<dbReference type="InParanoid" id="A0A4V3SIX8"/>
<protein>
    <recommendedName>
        <fullName evidence="15">ER lumen protein retaining receptor</fullName>
    </recommendedName>
</protein>
<comment type="subcellular location">
    <subcellularLocation>
        <location evidence="1">Endoplasmic reticulum membrane</location>
        <topology evidence="1">Multi-pass membrane protein</topology>
    </subcellularLocation>
</comment>
<organism evidence="13 14">
    <name type="scientific">Ascodesmis nigricans</name>
    <dbReference type="NCBI Taxonomy" id="341454"/>
    <lineage>
        <taxon>Eukaryota</taxon>
        <taxon>Fungi</taxon>
        <taxon>Dikarya</taxon>
        <taxon>Ascomycota</taxon>
        <taxon>Pezizomycotina</taxon>
        <taxon>Pezizomycetes</taxon>
        <taxon>Pezizales</taxon>
        <taxon>Ascodesmidaceae</taxon>
        <taxon>Ascodesmis</taxon>
    </lineage>
</organism>
<dbReference type="PRINTS" id="PR00660">
    <property type="entry name" value="ERLUMENR"/>
</dbReference>
<evidence type="ECO:0008006" key="15">
    <source>
        <dbReference type="Google" id="ProtNLM"/>
    </source>
</evidence>
<feature type="transmembrane region" description="Helical" evidence="12">
    <location>
        <begin position="320"/>
        <end position="341"/>
    </location>
</feature>
<keyword evidence="7" id="KW-0653">Protein transport</keyword>
<accession>A0A4V3SIX8</accession>
<evidence type="ECO:0000313" key="14">
    <source>
        <dbReference type="Proteomes" id="UP000298138"/>
    </source>
</evidence>
<evidence type="ECO:0000256" key="3">
    <source>
        <dbReference type="ARBA" id="ARBA00022448"/>
    </source>
</evidence>
<reference evidence="13 14" key="1">
    <citation type="submission" date="2019-04" db="EMBL/GenBank/DDBJ databases">
        <title>Comparative genomics and transcriptomics to analyze fruiting body development in filamentous ascomycetes.</title>
        <authorList>
            <consortium name="DOE Joint Genome Institute"/>
            <person name="Lutkenhaus R."/>
            <person name="Traeger S."/>
            <person name="Breuer J."/>
            <person name="Kuo A."/>
            <person name="Lipzen A."/>
            <person name="Pangilinan J."/>
            <person name="Dilworth D."/>
            <person name="Sandor L."/>
            <person name="Poggeler S."/>
            <person name="Barry K."/>
            <person name="Grigoriev I.V."/>
            <person name="Nowrousian M."/>
        </authorList>
    </citation>
    <scope>NUCLEOTIDE SEQUENCE [LARGE SCALE GENOMIC DNA]</scope>
    <source>
        <strain evidence="13 14">CBS 389.68</strain>
    </source>
</reference>
<keyword evidence="5" id="KW-0256">Endoplasmic reticulum</keyword>
<evidence type="ECO:0000256" key="11">
    <source>
        <dbReference type="SAM" id="MobiDB-lite"/>
    </source>
</evidence>
<keyword evidence="8 12" id="KW-1133">Transmembrane helix</keyword>
<dbReference type="GO" id="GO:0016192">
    <property type="term" value="P:vesicle-mediated transport"/>
    <property type="evidence" value="ECO:0007669"/>
    <property type="project" value="UniProtKB-KW"/>
</dbReference>
<dbReference type="Pfam" id="PF00810">
    <property type="entry name" value="ER_lumen_recept"/>
    <property type="match status" value="1"/>
</dbReference>
<evidence type="ECO:0000256" key="1">
    <source>
        <dbReference type="ARBA" id="ARBA00004477"/>
    </source>
</evidence>
<proteinExistence type="inferred from homology"/>
<feature type="region of interest" description="Disordered" evidence="11">
    <location>
        <begin position="403"/>
        <end position="455"/>
    </location>
</feature>
<keyword evidence="4 12" id="KW-0812">Transmembrane</keyword>
<feature type="transmembrane region" description="Helical" evidence="12">
    <location>
        <begin position="222"/>
        <end position="244"/>
    </location>
</feature>
<dbReference type="EMBL" id="ML220117">
    <property type="protein sequence ID" value="TGZ81815.1"/>
    <property type="molecule type" value="Genomic_DNA"/>
</dbReference>
<feature type="transmembrane region" description="Helical" evidence="12">
    <location>
        <begin position="158"/>
        <end position="177"/>
    </location>
</feature>
<dbReference type="AlphaFoldDB" id="A0A4V3SIX8"/>
<evidence type="ECO:0000256" key="9">
    <source>
        <dbReference type="ARBA" id="ARBA00023136"/>
    </source>
</evidence>